<feature type="compositionally biased region" description="Low complexity" evidence="1">
    <location>
        <begin position="86"/>
        <end position="130"/>
    </location>
</feature>
<keyword evidence="3" id="KW-1185">Reference proteome</keyword>
<name>A0AAI8VAP9_9PEZI</name>
<evidence type="ECO:0000313" key="3">
    <source>
        <dbReference type="Proteomes" id="UP001295740"/>
    </source>
</evidence>
<accession>A0AAI8VAP9</accession>
<reference evidence="2" key="1">
    <citation type="submission" date="2023-10" db="EMBL/GenBank/DDBJ databases">
        <authorList>
            <person name="Hackl T."/>
        </authorList>
    </citation>
    <scope>NUCLEOTIDE SEQUENCE</scope>
</reference>
<protein>
    <submittedName>
        <fullName evidence="2">Uu.00g043570.m01.CDS01</fullName>
    </submittedName>
</protein>
<dbReference type="AlphaFoldDB" id="A0AAI8VAP9"/>
<feature type="region of interest" description="Disordered" evidence="1">
    <location>
        <begin position="85"/>
        <end position="143"/>
    </location>
</feature>
<dbReference type="EMBL" id="CAUWAG010000003">
    <property type="protein sequence ID" value="CAJ2501504.1"/>
    <property type="molecule type" value="Genomic_DNA"/>
</dbReference>
<sequence length="366" mass="40070">MTIAYPQEAASPHARDQEDTSLELPASTAASSPPYANGVWHDDVSSPAAGYAGGQVYGMAQANTHVLNPSARPFQTQQPAHLVDTQLFPSPGQSLSSSQGLSPGQGPFPSQGLSSGQGVSSDQSVSPGQVTFYSPGPSASQSHTQAVILPPTSNYRGDPNTPENQCADIPSDQNVSRFVAGLPPNCTINMLLGSIREIGKVYSSNMVPPDSSFGYSTAGAKIVFWDRAGAHRLDDLWGQGDWYVGTYMLILRPNRIRMAEHVASRCSRVLVLHGPSCIVDRHYLTAFFQRLFTFDMNDVVVIIEDQVHKVRKLEYRFASYRCQAQFAEKWCREAKHGRQIPWAPMSLVERQAWRQVKISWGSDPCA</sequence>
<proteinExistence type="predicted"/>
<dbReference type="Proteomes" id="UP001295740">
    <property type="component" value="Unassembled WGS sequence"/>
</dbReference>
<organism evidence="2 3">
    <name type="scientific">Anthostomella pinea</name>
    <dbReference type="NCBI Taxonomy" id="933095"/>
    <lineage>
        <taxon>Eukaryota</taxon>
        <taxon>Fungi</taxon>
        <taxon>Dikarya</taxon>
        <taxon>Ascomycota</taxon>
        <taxon>Pezizomycotina</taxon>
        <taxon>Sordariomycetes</taxon>
        <taxon>Xylariomycetidae</taxon>
        <taxon>Xylariales</taxon>
        <taxon>Xylariaceae</taxon>
        <taxon>Anthostomella</taxon>
    </lineage>
</organism>
<evidence type="ECO:0000256" key="1">
    <source>
        <dbReference type="SAM" id="MobiDB-lite"/>
    </source>
</evidence>
<gene>
    <name evidence="2" type="ORF">KHLLAP_LOCUS1972</name>
</gene>
<evidence type="ECO:0000313" key="2">
    <source>
        <dbReference type="EMBL" id="CAJ2501504.1"/>
    </source>
</evidence>
<comment type="caution">
    <text evidence="2">The sequence shown here is derived from an EMBL/GenBank/DDBJ whole genome shotgun (WGS) entry which is preliminary data.</text>
</comment>
<feature type="compositionally biased region" description="Low complexity" evidence="1">
    <location>
        <begin position="25"/>
        <end position="34"/>
    </location>
</feature>
<feature type="region of interest" description="Disordered" evidence="1">
    <location>
        <begin position="1"/>
        <end position="42"/>
    </location>
</feature>